<dbReference type="AlphaFoldDB" id="A0A914H2A2"/>
<evidence type="ECO:0000256" key="1">
    <source>
        <dbReference type="SAM" id="MobiDB-lite"/>
    </source>
</evidence>
<feature type="region of interest" description="Disordered" evidence="1">
    <location>
        <begin position="45"/>
        <end position="112"/>
    </location>
</feature>
<feature type="compositionally biased region" description="Basic and acidic residues" evidence="1">
    <location>
        <begin position="53"/>
        <end position="73"/>
    </location>
</feature>
<keyword evidence="2" id="KW-1185">Reference proteome</keyword>
<evidence type="ECO:0000313" key="2">
    <source>
        <dbReference type="Proteomes" id="UP000887572"/>
    </source>
</evidence>
<accession>A0A914H2A2</accession>
<proteinExistence type="predicted"/>
<dbReference type="Proteomes" id="UP000887572">
    <property type="component" value="Unplaced"/>
</dbReference>
<organism evidence="2 3">
    <name type="scientific">Globodera rostochiensis</name>
    <name type="common">Golden nematode worm</name>
    <name type="synonym">Heterodera rostochiensis</name>
    <dbReference type="NCBI Taxonomy" id="31243"/>
    <lineage>
        <taxon>Eukaryota</taxon>
        <taxon>Metazoa</taxon>
        <taxon>Ecdysozoa</taxon>
        <taxon>Nematoda</taxon>
        <taxon>Chromadorea</taxon>
        <taxon>Rhabditida</taxon>
        <taxon>Tylenchina</taxon>
        <taxon>Tylenchomorpha</taxon>
        <taxon>Tylenchoidea</taxon>
        <taxon>Heteroderidae</taxon>
        <taxon>Heteroderinae</taxon>
        <taxon>Globodera</taxon>
    </lineage>
</organism>
<name>A0A914H2A2_GLORO</name>
<protein>
    <submittedName>
        <fullName evidence="3">Uncharacterized protein</fullName>
    </submittedName>
</protein>
<evidence type="ECO:0000313" key="3">
    <source>
        <dbReference type="WBParaSite" id="Gr19_v10_g1334.t1"/>
    </source>
</evidence>
<dbReference type="WBParaSite" id="Gr19_v10_g1334.t1">
    <property type="protein sequence ID" value="Gr19_v10_g1334.t1"/>
    <property type="gene ID" value="Gr19_v10_g1334"/>
</dbReference>
<feature type="compositionally biased region" description="Polar residues" evidence="1">
    <location>
        <begin position="74"/>
        <end position="95"/>
    </location>
</feature>
<reference evidence="3" key="1">
    <citation type="submission" date="2022-11" db="UniProtKB">
        <authorList>
            <consortium name="WormBaseParasite"/>
        </authorList>
    </citation>
    <scope>IDENTIFICATION</scope>
</reference>
<sequence>MNILIVQIEVTEIKEINAQPMSGAESAECVRWGDKEGRAVVMAPKSVASSANEHPETTAHPKSTDKKHADQHPENTILNEHAEQNASSNEPSTSKSMHEHFVEPPEDASSTNKSAIQYVVEQTAFSDELSISKPDHVVEQPETMRKRQIIVNTYELLNEQAAIIVALTDNESVQLQMGPINDYFMKFKQFVYALPDNSTFKIERLLRISKKIEERKEEVKFEEDKAMLEKIREGMNGLETELRDKIATIAEEIEVIGGVVQKVIEYQVGKYVQKEYNYLLTARKNLSLPLKIISEFFGKLELSEAYLKHVEKTIRQIYLSVWTSRRYYVKVESCLVVIGAMISNVSDEVAKNLQIEKVLGRNPVEHLFELQQVAQLEGMPLTEEQVVLLYMSKCLQRAQTLLEKAIKHLKSIENDFCLINSVGIVIKSADALAKLRRNILLMKNRQ</sequence>